<dbReference type="Pfam" id="PF14329">
    <property type="entry name" value="DUF4386"/>
    <property type="match status" value="1"/>
</dbReference>
<keyword evidence="1" id="KW-1133">Transmembrane helix</keyword>
<evidence type="ECO:0000313" key="3">
    <source>
        <dbReference type="Proteomes" id="UP000838686"/>
    </source>
</evidence>
<feature type="transmembrane region" description="Helical" evidence="1">
    <location>
        <begin position="206"/>
        <end position="230"/>
    </location>
</feature>
<gene>
    <name evidence="2" type="ORF">PAECIP111893_01650</name>
</gene>
<reference evidence="2" key="1">
    <citation type="submission" date="2022-01" db="EMBL/GenBank/DDBJ databases">
        <authorList>
            <person name="Criscuolo A."/>
        </authorList>
    </citation>
    <scope>NUCLEOTIDE SEQUENCE</scope>
    <source>
        <strain evidence="2">CIP111893</strain>
    </source>
</reference>
<dbReference type="InterPro" id="IPR025495">
    <property type="entry name" value="DUF4386"/>
</dbReference>
<keyword evidence="3" id="KW-1185">Reference proteome</keyword>
<organism evidence="2 3">
    <name type="scientific">Paenibacillus plantiphilus</name>
    <dbReference type="NCBI Taxonomy" id="2905650"/>
    <lineage>
        <taxon>Bacteria</taxon>
        <taxon>Bacillati</taxon>
        <taxon>Bacillota</taxon>
        <taxon>Bacilli</taxon>
        <taxon>Bacillales</taxon>
        <taxon>Paenibacillaceae</taxon>
        <taxon>Paenibacillus</taxon>
    </lineage>
</organism>
<accession>A0ABN8G900</accession>
<comment type="caution">
    <text evidence="2">The sequence shown here is derived from an EMBL/GenBank/DDBJ whole genome shotgun (WGS) entry which is preliminary data.</text>
</comment>
<sequence length="239" mass="25908">MTISVKERSNQRNSALTAGISLIIMAIAGFFSYGFVHGSLVVQGDASATFNNIAASDILFKGGIFSWLIILITDILAAWALYVFLEPLHRSLSLLGAWLRLVYSTILGIAILNLIVVLILTRHTNDFSSFTIEQIQSLVMLFLEAFESMWSIGLIVFGGHLLVVGYVALQSEGIPKVISILLLLASVGYIAIHLGETFLPHYDGAIAILNLAFFIPMVAGELGFGIWLLLRGGKLPKGA</sequence>
<feature type="transmembrane region" description="Helical" evidence="1">
    <location>
        <begin position="149"/>
        <end position="169"/>
    </location>
</feature>
<evidence type="ECO:0008006" key="4">
    <source>
        <dbReference type="Google" id="ProtNLM"/>
    </source>
</evidence>
<evidence type="ECO:0000313" key="2">
    <source>
        <dbReference type="EMBL" id="CAH1201546.1"/>
    </source>
</evidence>
<keyword evidence="1" id="KW-0812">Transmembrane</keyword>
<evidence type="ECO:0000256" key="1">
    <source>
        <dbReference type="SAM" id="Phobius"/>
    </source>
</evidence>
<dbReference type="EMBL" id="CAKMMF010000007">
    <property type="protein sequence ID" value="CAH1201546.1"/>
    <property type="molecule type" value="Genomic_DNA"/>
</dbReference>
<feature type="transmembrane region" description="Helical" evidence="1">
    <location>
        <begin position="15"/>
        <end position="36"/>
    </location>
</feature>
<feature type="transmembrane region" description="Helical" evidence="1">
    <location>
        <begin position="64"/>
        <end position="85"/>
    </location>
</feature>
<keyword evidence="1" id="KW-0472">Membrane</keyword>
<protein>
    <recommendedName>
        <fullName evidence="4">DUF4386 domain-containing protein</fullName>
    </recommendedName>
</protein>
<dbReference type="RefSeq" id="WP_236339991.1">
    <property type="nucleotide sequence ID" value="NZ_CAKMMF010000007.1"/>
</dbReference>
<proteinExistence type="predicted"/>
<dbReference type="Proteomes" id="UP000838686">
    <property type="component" value="Unassembled WGS sequence"/>
</dbReference>
<feature type="transmembrane region" description="Helical" evidence="1">
    <location>
        <begin position="97"/>
        <end position="120"/>
    </location>
</feature>
<name>A0ABN8G900_9BACL</name>
<feature type="transmembrane region" description="Helical" evidence="1">
    <location>
        <begin position="176"/>
        <end position="194"/>
    </location>
</feature>